<dbReference type="GO" id="GO:0032259">
    <property type="term" value="P:methylation"/>
    <property type="evidence" value="ECO:0007669"/>
    <property type="project" value="UniProtKB-KW"/>
</dbReference>
<keyword evidence="9" id="KW-1185">Reference proteome</keyword>
<organism evidence="8 9">
    <name type="scientific">Actinoallomurus vinaceus</name>
    <dbReference type="NCBI Taxonomy" id="1080074"/>
    <lineage>
        <taxon>Bacteria</taxon>
        <taxon>Bacillati</taxon>
        <taxon>Actinomycetota</taxon>
        <taxon>Actinomycetes</taxon>
        <taxon>Streptosporangiales</taxon>
        <taxon>Thermomonosporaceae</taxon>
        <taxon>Actinoallomurus</taxon>
    </lineage>
</organism>
<keyword evidence="2 5" id="KW-0808">Transferase</keyword>
<name>A0ABP8UJ30_9ACTN</name>
<dbReference type="InterPro" id="IPR031303">
    <property type="entry name" value="C5_meth_CS"/>
</dbReference>
<dbReference type="RefSeq" id="WP_345436072.1">
    <property type="nucleotide sequence ID" value="NZ_BAABHK010000011.1"/>
</dbReference>
<dbReference type="PANTHER" id="PTHR10629">
    <property type="entry name" value="CYTOSINE-SPECIFIC METHYLTRANSFERASE"/>
    <property type="match status" value="1"/>
</dbReference>
<dbReference type="Pfam" id="PF00145">
    <property type="entry name" value="DNA_methylase"/>
    <property type="match status" value="1"/>
</dbReference>
<gene>
    <name evidence="8" type="ORF">GCM10023196_069250</name>
</gene>
<dbReference type="InterPro" id="IPR001525">
    <property type="entry name" value="C5_MeTfrase"/>
</dbReference>
<dbReference type="EMBL" id="BAABHK010000011">
    <property type="protein sequence ID" value="GAA4633091.1"/>
    <property type="molecule type" value="Genomic_DNA"/>
</dbReference>
<keyword evidence="1 5" id="KW-0489">Methyltransferase</keyword>
<evidence type="ECO:0000256" key="3">
    <source>
        <dbReference type="ARBA" id="ARBA00022691"/>
    </source>
</evidence>
<dbReference type="InterPro" id="IPR018117">
    <property type="entry name" value="C5_DNA_meth_AS"/>
</dbReference>
<dbReference type="Proteomes" id="UP001501442">
    <property type="component" value="Unassembled WGS sequence"/>
</dbReference>
<dbReference type="PROSITE" id="PS00094">
    <property type="entry name" value="C5_MTASE_1"/>
    <property type="match status" value="1"/>
</dbReference>
<dbReference type="Gene3D" id="3.40.50.150">
    <property type="entry name" value="Vaccinia Virus protein VP39"/>
    <property type="match status" value="1"/>
</dbReference>
<feature type="active site" evidence="5">
    <location>
        <position position="78"/>
    </location>
</feature>
<evidence type="ECO:0000256" key="5">
    <source>
        <dbReference type="PROSITE-ProRule" id="PRU01016"/>
    </source>
</evidence>
<dbReference type="InterPro" id="IPR050390">
    <property type="entry name" value="C5-Methyltransferase"/>
</dbReference>
<dbReference type="PRINTS" id="PR00105">
    <property type="entry name" value="C5METTRFRASE"/>
</dbReference>
<dbReference type="PROSITE" id="PS00095">
    <property type="entry name" value="C5_MTASE_2"/>
    <property type="match status" value="1"/>
</dbReference>
<proteinExistence type="inferred from homology"/>
<accession>A0ABP8UJ30</accession>
<evidence type="ECO:0000313" key="9">
    <source>
        <dbReference type="Proteomes" id="UP001501442"/>
    </source>
</evidence>
<reference evidence="9" key="1">
    <citation type="journal article" date="2019" name="Int. J. Syst. Evol. Microbiol.">
        <title>The Global Catalogue of Microorganisms (GCM) 10K type strain sequencing project: providing services to taxonomists for standard genome sequencing and annotation.</title>
        <authorList>
            <consortium name="The Broad Institute Genomics Platform"/>
            <consortium name="The Broad Institute Genome Sequencing Center for Infectious Disease"/>
            <person name="Wu L."/>
            <person name="Ma J."/>
        </authorList>
    </citation>
    <scope>NUCLEOTIDE SEQUENCE [LARGE SCALE GENOMIC DNA]</scope>
    <source>
        <strain evidence="9">JCM 17939</strain>
    </source>
</reference>
<dbReference type="GO" id="GO:0008168">
    <property type="term" value="F:methyltransferase activity"/>
    <property type="evidence" value="ECO:0007669"/>
    <property type="project" value="UniProtKB-KW"/>
</dbReference>
<evidence type="ECO:0000256" key="7">
    <source>
        <dbReference type="RuleBase" id="RU000417"/>
    </source>
</evidence>
<evidence type="ECO:0000256" key="2">
    <source>
        <dbReference type="ARBA" id="ARBA00022679"/>
    </source>
</evidence>
<dbReference type="PROSITE" id="PS51679">
    <property type="entry name" value="SAM_MT_C5"/>
    <property type="match status" value="1"/>
</dbReference>
<sequence length="391" mass="42644">MTGSAVPPAFTIAGLFAGIGGLELGLHAAGGETKLLCEVWGPAKAVLKDKFPDVPLHEDIQTLDKLPKTDVVTAGFPCTDLSQAGRTAGIHGEASGLIKHLFELLRDASPRWVVIENVRNMLVLGKGHAMSYLVEQLEGLGYRWAYRLVDSRFTGVPQRRQRVIMVASKEDDPTNVLFSDDAGEPGDDRFKDDAYGFYWTEGNTGLGWAKDAIPTLKGGSGLGIPSSPAIWIPDAPRGQAIVTPSIEDAEQLQGFPRGWTEAALEVGKPGPRWKLVGNAVTVGVAEWLGRRLTSPGDFDHDYGVPLSPIDKWPKAAWGSSGKRWAVPVSLWPEQHQYTHLLDLVNQEELTPLSFKATAGFHSRLERSSLRTQEAFKIALKEHVEAMRPQTS</sequence>
<dbReference type="SUPFAM" id="SSF53335">
    <property type="entry name" value="S-adenosyl-L-methionine-dependent methyltransferases"/>
    <property type="match status" value="1"/>
</dbReference>
<keyword evidence="3 5" id="KW-0949">S-adenosyl-L-methionine</keyword>
<evidence type="ECO:0000256" key="1">
    <source>
        <dbReference type="ARBA" id="ARBA00022603"/>
    </source>
</evidence>
<evidence type="ECO:0000256" key="4">
    <source>
        <dbReference type="ARBA" id="ARBA00022747"/>
    </source>
</evidence>
<comment type="caution">
    <text evidence="8">The sequence shown here is derived from an EMBL/GenBank/DDBJ whole genome shotgun (WGS) entry which is preliminary data.</text>
</comment>
<comment type="catalytic activity">
    <reaction evidence="7">
        <text>a 2'-deoxycytidine in DNA + S-adenosyl-L-methionine = a 5-methyl-2'-deoxycytidine in DNA + S-adenosyl-L-homocysteine + H(+)</text>
        <dbReference type="Rhea" id="RHEA:13681"/>
        <dbReference type="Rhea" id="RHEA-COMP:11369"/>
        <dbReference type="Rhea" id="RHEA-COMP:11370"/>
        <dbReference type="ChEBI" id="CHEBI:15378"/>
        <dbReference type="ChEBI" id="CHEBI:57856"/>
        <dbReference type="ChEBI" id="CHEBI:59789"/>
        <dbReference type="ChEBI" id="CHEBI:85452"/>
        <dbReference type="ChEBI" id="CHEBI:85454"/>
        <dbReference type="EC" id="2.1.1.37"/>
    </reaction>
</comment>
<comment type="similarity">
    <text evidence="5 6">Belongs to the class I-like SAM-binding methyltransferase superfamily. C5-methyltransferase family.</text>
</comment>
<evidence type="ECO:0000256" key="6">
    <source>
        <dbReference type="RuleBase" id="RU000416"/>
    </source>
</evidence>
<dbReference type="EC" id="2.1.1.37" evidence="7"/>
<keyword evidence="4" id="KW-0680">Restriction system</keyword>
<protein>
    <recommendedName>
        <fullName evidence="7">Cytosine-specific methyltransferase</fullName>
        <ecNumber evidence="7">2.1.1.37</ecNumber>
    </recommendedName>
</protein>
<dbReference type="NCBIfam" id="TIGR00675">
    <property type="entry name" value="dcm"/>
    <property type="match status" value="1"/>
</dbReference>
<dbReference type="InterPro" id="IPR029063">
    <property type="entry name" value="SAM-dependent_MTases_sf"/>
</dbReference>
<evidence type="ECO:0000313" key="8">
    <source>
        <dbReference type="EMBL" id="GAA4633091.1"/>
    </source>
</evidence>
<dbReference type="PANTHER" id="PTHR10629:SF50">
    <property type="entry name" value="DNA (CYTOSINE-5)-METHYLTRANSFERASE CMT3"/>
    <property type="match status" value="1"/>
</dbReference>